<gene>
    <name evidence="5" type="primary">salL</name>
    <name evidence="5" type="ORF">ETAA8_25090</name>
</gene>
<dbReference type="SUPFAM" id="SSF102522">
    <property type="entry name" value="Bacterial fluorinating enzyme, N-terminal domain"/>
    <property type="match status" value="1"/>
</dbReference>
<keyword evidence="5" id="KW-0808">Transferase</keyword>
<dbReference type="InterPro" id="IPR046469">
    <property type="entry name" value="SAM_HAT_N"/>
</dbReference>
<name>A0A517YBC9_9BACT</name>
<sequence length="263" mass="28308">MLLTFTTDFGISSPYVAAMKGAVLQVCSAVEMVDITHGISPQNVRQAAIVLADVAPYFPTNTLHLVVVDPGVGTERKMVYAEIGGQSFLAPDNGVLSYLAKQHPPQRVVALAEPRFWRQVVSNTFHGRDILASVAGHLASGLDPIDLGPIYESLIMLPWNEPLIELDEVRGEVLCIDSFGNLITNLSAAKIKGWAGPAGIETQIRERRISGLQTTYGKQAPGELISLVDSQGRLEIAQVNGNAANALAVQVGDWVRVRRGTKS</sequence>
<evidence type="ECO:0000256" key="2">
    <source>
        <dbReference type="ARBA" id="ARBA00024035"/>
    </source>
</evidence>
<evidence type="ECO:0000259" key="4">
    <source>
        <dbReference type="Pfam" id="PF20257"/>
    </source>
</evidence>
<dbReference type="PIRSF" id="PIRSF006779">
    <property type="entry name" value="UCP006779"/>
    <property type="match status" value="1"/>
</dbReference>
<dbReference type="InterPro" id="IPR002747">
    <property type="entry name" value="SAM_OH_AdoTrfase"/>
</dbReference>
<dbReference type="EMBL" id="CP036274">
    <property type="protein sequence ID" value="QDU27422.1"/>
    <property type="molecule type" value="Genomic_DNA"/>
</dbReference>
<accession>A0A517YBC9</accession>
<dbReference type="OrthoDB" id="9792195at2"/>
<dbReference type="PANTHER" id="PTHR35092:SF1">
    <property type="entry name" value="CHLORINASE MJ1651"/>
    <property type="match status" value="1"/>
</dbReference>
<dbReference type="Gene3D" id="2.40.30.90">
    <property type="entry name" value="Bacterial fluorinating enzyme like"/>
    <property type="match status" value="1"/>
</dbReference>
<dbReference type="Pfam" id="PF01887">
    <property type="entry name" value="SAM_HAT_N"/>
    <property type="match status" value="1"/>
</dbReference>
<reference evidence="5 6" key="1">
    <citation type="submission" date="2019-02" db="EMBL/GenBank/DDBJ databases">
        <title>Deep-cultivation of Planctomycetes and their phenomic and genomic characterization uncovers novel biology.</title>
        <authorList>
            <person name="Wiegand S."/>
            <person name="Jogler M."/>
            <person name="Boedeker C."/>
            <person name="Pinto D."/>
            <person name="Vollmers J."/>
            <person name="Rivas-Marin E."/>
            <person name="Kohn T."/>
            <person name="Peeters S.H."/>
            <person name="Heuer A."/>
            <person name="Rast P."/>
            <person name="Oberbeckmann S."/>
            <person name="Bunk B."/>
            <person name="Jeske O."/>
            <person name="Meyerdierks A."/>
            <person name="Storesund J.E."/>
            <person name="Kallscheuer N."/>
            <person name="Luecker S."/>
            <person name="Lage O.M."/>
            <person name="Pohl T."/>
            <person name="Merkel B.J."/>
            <person name="Hornburger P."/>
            <person name="Mueller R.-W."/>
            <person name="Bruemmer F."/>
            <person name="Labrenz M."/>
            <person name="Spormann A.M."/>
            <person name="Op den Camp H."/>
            <person name="Overmann J."/>
            <person name="Amann R."/>
            <person name="Jetten M.S.M."/>
            <person name="Mascher T."/>
            <person name="Medema M.H."/>
            <person name="Devos D.P."/>
            <person name="Kaster A.-K."/>
            <person name="Ovreas L."/>
            <person name="Rohde M."/>
            <person name="Galperin M.Y."/>
            <person name="Jogler C."/>
        </authorList>
    </citation>
    <scope>NUCLEOTIDE SEQUENCE [LARGE SCALE GENOMIC DNA]</scope>
    <source>
        <strain evidence="5 6">ETA_A8</strain>
    </source>
</reference>
<dbReference type="EC" id="2.5.1.94" evidence="5"/>
<evidence type="ECO:0000256" key="1">
    <source>
        <dbReference type="ARBA" id="ARBA00022691"/>
    </source>
</evidence>
<dbReference type="RefSeq" id="WP_145088263.1">
    <property type="nucleotide sequence ID" value="NZ_CP036274.1"/>
</dbReference>
<dbReference type="GO" id="GO:0016740">
    <property type="term" value="F:transferase activity"/>
    <property type="evidence" value="ECO:0007669"/>
    <property type="project" value="UniProtKB-KW"/>
</dbReference>
<evidence type="ECO:0000313" key="5">
    <source>
        <dbReference type="EMBL" id="QDU27422.1"/>
    </source>
</evidence>
<evidence type="ECO:0000313" key="6">
    <source>
        <dbReference type="Proteomes" id="UP000315017"/>
    </source>
</evidence>
<organism evidence="5 6">
    <name type="scientific">Anatilimnocola aggregata</name>
    <dbReference type="NCBI Taxonomy" id="2528021"/>
    <lineage>
        <taxon>Bacteria</taxon>
        <taxon>Pseudomonadati</taxon>
        <taxon>Planctomycetota</taxon>
        <taxon>Planctomycetia</taxon>
        <taxon>Pirellulales</taxon>
        <taxon>Pirellulaceae</taxon>
        <taxon>Anatilimnocola</taxon>
    </lineage>
</organism>
<dbReference type="InterPro" id="IPR023228">
    <property type="entry name" value="SAM_OH_AdoTrfase_N_sf"/>
</dbReference>
<comment type="similarity">
    <text evidence="2">Belongs to the SAM hydrolase / SAM-dependent halogenase family.</text>
</comment>
<evidence type="ECO:0000259" key="3">
    <source>
        <dbReference type="Pfam" id="PF01887"/>
    </source>
</evidence>
<keyword evidence="1" id="KW-0949">S-adenosyl-L-methionine</keyword>
<dbReference type="Gene3D" id="3.40.50.10790">
    <property type="entry name" value="S-adenosyl-l-methionine hydroxide adenosyltransferase, N-terminal"/>
    <property type="match status" value="1"/>
</dbReference>
<dbReference type="AlphaFoldDB" id="A0A517YBC9"/>
<dbReference type="Pfam" id="PF20257">
    <property type="entry name" value="SAM_HAT_C"/>
    <property type="match status" value="1"/>
</dbReference>
<dbReference type="InterPro" id="IPR023227">
    <property type="entry name" value="SAM_OH_AdoTrfase_C_sf"/>
</dbReference>
<dbReference type="PANTHER" id="PTHR35092">
    <property type="entry name" value="CHLORINASE MJ1651"/>
    <property type="match status" value="1"/>
</dbReference>
<dbReference type="SUPFAM" id="SSF101852">
    <property type="entry name" value="Bacterial fluorinating enzyme, C-terminal domain"/>
    <property type="match status" value="1"/>
</dbReference>
<dbReference type="Proteomes" id="UP000315017">
    <property type="component" value="Chromosome"/>
</dbReference>
<protein>
    <submittedName>
        <fullName evidence="5">Adenosyl-chloride synthase</fullName>
        <ecNumber evidence="5">2.5.1.94</ecNumber>
    </submittedName>
</protein>
<feature type="domain" description="S-adenosyl-l-methionine hydroxide adenosyltransferase N-terminal" evidence="3">
    <location>
        <begin position="3"/>
        <end position="146"/>
    </location>
</feature>
<dbReference type="InterPro" id="IPR046470">
    <property type="entry name" value="SAM_HAT_C"/>
</dbReference>
<dbReference type="KEGG" id="aagg:ETAA8_25090"/>
<keyword evidence="6" id="KW-1185">Reference proteome</keyword>
<feature type="domain" description="S-adenosyl-l-methionine hydroxide adenosyltransferase C-terminal" evidence="4">
    <location>
        <begin position="171"/>
        <end position="256"/>
    </location>
</feature>
<proteinExistence type="inferred from homology"/>